<gene>
    <name evidence="2" type="ORF">ENKNEFLB_00778</name>
</gene>
<sequence>MKCKTLVRLAAAATCGMLAVGAGGAYGSNYAQDTVVNATSERWVPHVADTPGEPKAVANTIAEAGSQMVVGGRFKTVQNGSRSTQYSRSNVFAFDAATGALNEGFAPNVDGVVWSTLSDGTSVWIGGTFRNVNGTARATLAKLDLATGQLDTAFNARLKGGRVSDLELVDGQLIVAGTIRSRLMSVDPNTGAVTDYIQHTVEGKLPNSDAAQVFKFDVSDDGQHLAAVGNFTGIDGQARPRMFMLDLAPTGSTLSSWNYEPNGINCTSPRANAQAYLQDVDFAPGSSWFAVAAFGFMYQNGQRGLQLCDSVSRFETDNLDPVSPTWINYSGGDSLKSVAVTGAAVYVQGHSRWLDNPFGVDFAGPGAVSRLGGGAVDPNTGMALDWNPVMPQQSGGFQILPTSEGVWFATDGTRFGGRYARGIRFAALP</sequence>
<name>A0ABX8EDR8_9ACTN</name>
<dbReference type="InterPro" id="IPR011047">
    <property type="entry name" value="Quinoprotein_ADH-like_sf"/>
</dbReference>
<evidence type="ECO:0000313" key="2">
    <source>
        <dbReference type="EMBL" id="QVT78401.1"/>
    </source>
</evidence>
<keyword evidence="1" id="KW-0732">Signal</keyword>
<organism evidence="2 3">
    <name type="scientific">Nocardioides aquaticus</name>
    <dbReference type="NCBI Taxonomy" id="160826"/>
    <lineage>
        <taxon>Bacteria</taxon>
        <taxon>Bacillati</taxon>
        <taxon>Actinomycetota</taxon>
        <taxon>Actinomycetes</taxon>
        <taxon>Propionibacteriales</taxon>
        <taxon>Nocardioidaceae</taxon>
        <taxon>Nocardioides</taxon>
    </lineage>
</organism>
<accession>A0ABX8EDR8</accession>
<evidence type="ECO:0000256" key="1">
    <source>
        <dbReference type="SAM" id="SignalP"/>
    </source>
</evidence>
<feature type="chain" id="PRO_5046052108" evidence="1">
    <location>
        <begin position="28"/>
        <end position="429"/>
    </location>
</feature>
<proteinExistence type="predicted"/>
<dbReference type="EMBL" id="CP075371">
    <property type="protein sequence ID" value="QVT78401.1"/>
    <property type="molecule type" value="Genomic_DNA"/>
</dbReference>
<dbReference type="Proteomes" id="UP000679307">
    <property type="component" value="Chromosome"/>
</dbReference>
<reference evidence="2 3" key="1">
    <citation type="submission" date="2021-05" db="EMBL/GenBank/DDBJ databases">
        <title>Complete genome of Nocardioides aquaticus KCTC 9944T isolated from meromictic and hypersaline Ekho Lake, Antarctica.</title>
        <authorList>
            <person name="Hwang K."/>
            <person name="Kim K.M."/>
            <person name="Choe H."/>
        </authorList>
    </citation>
    <scope>NUCLEOTIDE SEQUENCE [LARGE SCALE GENOMIC DNA]</scope>
    <source>
        <strain evidence="2 3">KCTC 9944</strain>
    </source>
</reference>
<keyword evidence="3" id="KW-1185">Reference proteome</keyword>
<evidence type="ECO:0000313" key="3">
    <source>
        <dbReference type="Proteomes" id="UP000679307"/>
    </source>
</evidence>
<feature type="signal peptide" evidence="1">
    <location>
        <begin position="1"/>
        <end position="27"/>
    </location>
</feature>
<dbReference type="RefSeq" id="WP_214057987.1">
    <property type="nucleotide sequence ID" value="NZ_BAAAHS010000221.1"/>
</dbReference>
<dbReference type="SUPFAM" id="SSF50998">
    <property type="entry name" value="Quinoprotein alcohol dehydrogenase-like"/>
    <property type="match status" value="1"/>
</dbReference>
<protein>
    <submittedName>
        <fullName evidence="2">Uncharacterized protein</fullName>
    </submittedName>
</protein>